<evidence type="ECO:0000313" key="2">
    <source>
        <dbReference type="EMBL" id="KAK4794036.1"/>
    </source>
</evidence>
<feature type="compositionally biased region" description="Basic and acidic residues" evidence="1">
    <location>
        <begin position="1"/>
        <end position="18"/>
    </location>
</feature>
<dbReference type="PANTHER" id="PTHR47318:SF1">
    <property type="entry name" value="PEPTIDYL-PROLYL CIS-TRANS ISOMERASE CYP37, CHLOROPLASTIC"/>
    <property type="match status" value="1"/>
</dbReference>
<feature type="region of interest" description="Disordered" evidence="1">
    <location>
        <begin position="1"/>
        <end position="31"/>
    </location>
</feature>
<dbReference type="InterPro" id="IPR044259">
    <property type="entry name" value="CYP37-like"/>
</dbReference>
<protein>
    <submittedName>
        <fullName evidence="2">Uncharacterized protein</fullName>
    </submittedName>
</protein>
<dbReference type="PANTHER" id="PTHR47318">
    <property type="entry name" value="PEPTIDYL-PROLYL CIS-TRANS ISOMERASE CYP37, CHLOROPLASTIC"/>
    <property type="match status" value="1"/>
</dbReference>
<dbReference type="Proteomes" id="UP001346149">
    <property type="component" value="Unassembled WGS sequence"/>
</dbReference>
<dbReference type="EMBL" id="JAXQNO010000007">
    <property type="protein sequence ID" value="KAK4794036.1"/>
    <property type="molecule type" value="Genomic_DNA"/>
</dbReference>
<organism evidence="2 3">
    <name type="scientific">Trapa natans</name>
    <name type="common">Water chestnut</name>
    <dbReference type="NCBI Taxonomy" id="22666"/>
    <lineage>
        <taxon>Eukaryota</taxon>
        <taxon>Viridiplantae</taxon>
        <taxon>Streptophyta</taxon>
        <taxon>Embryophyta</taxon>
        <taxon>Tracheophyta</taxon>
        <taxon>Spermatophyta</taxon>
        <taxon>Magnoliopsida</taxon>
        <taxon>eudicotyledons</taxon>
        <taxon>Gunneridae</taxon>
        <taxon>Pentapetalae</taxon>
        <taxon>rosids</taxon>
        <taxon>malvids</taxon>
        <taxon>Myrtales</taxon>
        <taxon>Lythraceae</taxon>
        <taxon>Trapa</taxon>
    </lineage>
</organism>
<sequence>MERLTGRSDVELTVEKGDGTSFSPEAGGEPRKTATLQVEVADGAYNGTKLSTVNQAMDSRYSVPLEIMPYGHFELSNLTTLSMQYCPSLFMEQLPWHTAKVPRSTHLHINSSIYITREAYTTARRELLSQIQIGDVIKSAKLIDDQDRLIVPNAS</sequence>
<name>A0AAN7LW40_TRANT</name>
<proteinExistence type="predicted"/>
<gene>
    <name evidence="2" type="ORF">SAY86_012030</name>
</gene>
<evidence type="ECO:0000256" key="1">
    <source>
        <dbReference type="SAM" id="MobiDB-lite"/>
    </source>
</evidence>
<dbReference type="AlphaFoldDB" id="A0AAN7LW40"/>
<comment type="caution">
    <text evidence="2">The sequence shown here is derived from an EMBL/GenBank/DDBJ whole genome shotgun (WGS) entry which is preliminary data.</text>
</comment>
<evidence type="ECO:0000313" key="3">
    <source>
        <dbReference type="Proteomes" id="UP001346149"/>
    </source>
</evidence>
<reference evidence="2 3" key="1">
    <citation type="journal article" date="2023" name="Hortic Res">
        <title>Pangenome of water caltrop reveals structural variations and asymmetric subgenome divergence after allopolyploidization.</title>
        <authorList>
            <person name="Zhang X."/>
            <person name="Chen Y."/>
            <person name="Wang L."/>
            <person name="Yuan Y."/>
            <person name="Fang M."/>
            <person name="Shi L."/>
            <person name="Lu R."/>
            <person name="Comes H.P."/>
            <person name="Ma Y."/>
            <person name="Chen Y."/>
            <person name="Huang G."/>
            <person name="Zhou Y."/>
            <person name="Zheng Z."/>
            <person name="Qiu Y."/>
        </authorList>
    </citation>
    <scope>NUCLEOTIDE SEQUENCE [LARGE SCALE GENOMIC DNA]</scope>
    <source>
        <strain evidence="2">F231</strain>
    </source>
</reference>
<keyword evidence="3" id="KW-1185">Reference proteome</keyword>
<accession>A0AAN7LW40</accession>